<dbReference type="PANTHER" id="PTHR11328:SF24">
    <property type="entry name" value="MAJOR FACILITATOR SUPERFAMILY (MFS) PROFILE DOMAIN-CONTAINING PROTEIN"/>
    <property type="match status" value="1"/>
</dbReference>
<reference evidence="4" key="1">
    <citation type="submission" date="2009-05" db="EMBL/GenBank/DDBJ databases">
        <title>Complete sequence of Tolumonas auensis DSM 9187.</title>
        <authorList>
            <consortium name="US DOE Joint Genome Institute"/>
            <person name="Lucas S."/>
            <person name="Copeland A."/>
            <person name="Lapidus A."/>
            <person name="Glavina del Rio T."/>
            <person name="Tice H."/>
            <person name="Bruce D."/>
            <person name="Goodwin L."/>
            <person name="Pitluck S."/>
            <person name="Chertkov O."/>
            <person name="Brettin T."/>
            <person name="Detter J.C."/>
            <person name="Han C."/>
            <person name="Larimer F."/>
            <person name="Land M."/>
            <person name="Hauser L."/>
            <person name="Kyrpides N."/>
            <person name="Mikhailova N."/>
            <person name="Spring S."/>
            <person name="Beller H."/>
        </authorList>
    </citation>
    <scope>NUCLEOTIDE SEQUENCE [LARGE SCALE GENOMIC DNA]</scope>
    <source>
        <strain evidence="4">DSM 9187 / TA4</strain>
    </source>
</reference>
<dbReference type="InterPro" id="IPR039672">
    <property type="entry name" value="MFS_2"/>
</dbReference>
<dbReference type="OrthoDB" id="181905at2"/>
<dbReference type="GO" id="GO:0005886">
    <property type="term" value="C:plasma membrane"/>
    <property type="evidence" value="ECO:0007669"/>
    <property type="project" value="TreeGrafter"/>
</dbReference>
<dbReference type="CDD" id="cd17332">
    <property type="entry name" value="MFS_MelB_like"/>
    <property type="match status" value="1"/>
</dbReference>
<feature type="transmembrane region" description="Helical" evidence="2">
    <location>
        <begin position="230"/>
        <end position="255"/>
    </location>
</feature>
<dbReference type="STRING" id="595494.Tola_1038"/>
<dbReference type="HOGENOM" id="CLU_027408_0_2_6"/>
<feature type="transmembrane region" description="Helical" evidence="2">
    <location>
        <begin position="149"/>
        <end position="170"/>
    </location>
</feature>
<comment type="similarity">
    <text evidence="1">Belongs to the sodium:galactoside symporter (TC 2.A.2) family.</text>
</comment>
<dbReference type="EMBL" id="CP001616">
    <property type="protein sequence ID" value="ACQ92665.1"/>
    <property type="molecule type" value="Genomic_DNA"/>
</dbReference>
<dbReference type="GO" id="GO:0008643">
    <property type="term" value="P:carbohydrate transport"/>
    <property type="evidence" value="ECO:0007669"/>
    <property type="project" value="InterPro"/>
</dbReference>
<evidence type="ECO:0000256" key="2">
    <source>
        <dbReference type="SAM" id="Phobius"/>
    </source>
</evidence>
<accession>C4LCV1</accession>
<dbReference type="GO" id="GO:0006814">
    <property type="term" value="P:sodium ion transport"/>
    <property type="evidence" value="ECO:0007669"/>
    <property type="project" value="InterPro"/>
</dbReference>
<reference evidence="3 4" key="2">
    <citation type="journal article" date="2011" name="Stand. Genomic Sci.">
        <title>Complete genome sequence of Tolumonas auensis type strain (TA 4).</title>
        <authorList>
            <person name="Chertkov O."/>
            <person name="Copeland A."/>
            <person name="Lucas S."/>
            <person name="Lapidus A."/>
            <person name="Berry K.W."/>
            <person name="Detter J.C."/>
            <person name="Del Rio T.G."/>
            <person name="Hammon N."/>
            <person name="Dalin E."/>
            <person name="Tice H."/>
            <person name="Pitluck S."/>
            <person name="Richardson P."/>
            <person name="Bruce D."/>
            <person name="Goodwin L."/>
            <person name="Han C."/>
            <person name="Tapia R."/>
            <person name="Saunders E."/>
            <person name="Schmutz J."/>
            <person name="Brettin T."/>
            <person name="Larimer F."/>
            <person name="Land M."/>
            <person name="Hauser L."/>
            <person name="Spring S."/>
            <person name="Rohde M."/>
            <person name="Kyrpides N.C."/>
            <person name="Ivanova N."/>
            <person name="Goker M."/>
            <person name="Beller H.R."/>
            <person name="Klenk H.P."/>
            <person name="Woyke T."/>
        </authorList>
    </citation>
    <scope>NUCLEOTIDE SEQUENCE [LARGE SCALE GENOMIC DNA]</scope>
    <source>
        <strain evidence="4">DSM 9187 / TA4</strain>
    </source>
</reference>
<feature type="transmembrane region" description="Helical" evidence="2">
    <location>
        <begin position="182"/>
        <end position="201"/>
    </location>
</feature>
<feature type="transmembrane region" description="Helical" evidence="2">
    <location>
        <begin position="46"/>
        <end position="69"/>
    </location>
</feature>
<evidence type="ECO:0000313" key="3">
    <source>
        <dbReference type="EMBL" id="ACQ92665.1"/>
    </source>
</evidence>
<evidence type="ECO:0000313" key="4">
    <source>
        <dbReference type="Proteomes" id="UP000009073"/>
    </source>
</evidence>
<dbReference type="Gene3D" id="1.20.1250.20">
    <property type="entry name" value="MFS general substrate transporter like domains"/>
    <property type="match status" value="1"/>
</dbReference>
<name>C4LCV1_TOLAT</name>
<feature type="transmembrane region" description="Helical" evidence="2">
    <location>
        <begin position="360"/>
        <end position="382"/>
    </location>
</feature>
<feature type="transmembrane region" description="Helical" evidence="2">
    <location>
        <begin position="12"/>
        <end position="34"/>
    </location>
</feature>
<dbReference type="PANTHER" id="PTHR11328">
    <property type="entry name" value="MAJOR FACILITATOR SUPERFAMILY DOMAIN-CONTAINING PROTEIN"/>
    <property type="match status" value="1"/>
</dbReference>
<dbReference type="InterPro" id="IPR036259">
    <property type="entry name" value="MFS_trans_sf"/>
</dbReference>
<dbReference type="AlphaFoldDB" id="C4LCV1"/>
<dbReference type="InterPro" id="IPR001927">
    <property type="entry name" value="Na/Gal_symport"/>
</dbReference>
<feature type="transmembrane region" description="Helical" evidence="2">
    <location>
        <begin position="319"/>
        <end position="339"/>
    </location>
</feature>
<feature type="transmembrane region" description="Helical" evidence="2">
    <location>
        <begin position="81"/>
        <end position="101"/>
    </location>
</feature>
<feature type="transmembrane region" description="Helical" evidence="2">
    <location>
        <begin position="267"/>
        <end position="286"/>
    </location>
</feature>
<gene>
    <name evidence="3" type="ordered locus">Tola_1038</name>
</gene>
<feature type="transmembrane region" description="Helical" evidence="2">
    <location>
        <begin position="402"/>
        <end position="422"/>
    </location>
</feature>
<dbReference type="GO" id="GO:0015293">
    <property type="term" value="F:symporter activity"/>
    <property type="evidence" value="ECO:0007669"/>
    <property type="project" value="InterPro"/>
</dbReference>
<dbReference type="RefSeq" id="WP_012729264.1">
    <property type="nucleotide sequence ID" value="NC_012691.1"/>
</dbReference>
<feature type="transmembrane region" description="Helical" evidence="2">
    <location>
        <begin position="293"/>
        <end position="313"/>
    </location>
</feature>
<protein>
    <submittedName>
        <fullName evidence="3">Sugar (Glycoside-Pentoside-Hexuronide) transporter</fullName>
    </submittedName>
</protein>
<organism evidence="3 4">
    <name type="scientific">Tolumonas auensis (strain DSM 9187 / NBRC 110442 / TA 4)</name>
    <dbReference type="NCBI Taxonomy" id="595494"/>
    <lineage>
        <taxon>Bacteria</taxon>
        <taxon>Pseudomonadati</taxon>
        <taxon>Pseudomonadota</taxon>
        <taxon>Gammaproteobacteria</taxon>
        <taxon>Aeromonadales</taxon>
        <taxon>Aeromonadaceae</taxon>
        <taxon>Tolumonas</taxon>
    </lineage>
</organism>
<dbReference type="eggNOG" id="COG2211">
    <property type="taxonomic scope" value="Bacteria"/>
</dbReference>
<dbReference type="Pfam" id="PF13347">
    <property type="entry name" value="MFS_2"/>
    <property type="match status" value="1"/>
</dbReference>
<dbReference type="SUPFAM" id="SSF103473">
    <property type="entry name" value="MFS general substrate transporter"/>
    <property type="match status" value="1"/>
</dbReference>
<dbReference type="NCBIfam" id="TIGR00792">
    <property type="entry name" value="gph"/>
    <property type="match status" value="1"/>
</dbReference>
<keyword evidence="2" id="KW-1133">Transmembrane helix</keyword>
<sequence>MTATTGLWKQRIGYGVADTACNLVWQMITLYLMFFYTDVMGLPATYVGIMFLVTRLVDGVADVLMGILIDNTNTKWGKSRPYFLWGAIPFGIFAVLTFYVPDFGPTGKLIWAYTTYLGLSLLYTVVNIPLASILPALTSDAHERTVLATTRMVFSFLGATAISVVAMPMIDKLGGGDKAHGYFLTMSIWAVVATLLFLFTFKNVEEKVLVQQEKIGFLTAFKALQGNTPWFVFALNIVVMWGAVFFQGGALIYYVTYNLARPELVSVIAGIGAFVPMIGTLSTPFFSKRMKKINVFMLASTIVLGGTVMMLLVGNSTVGLISGAIILGLGMGLRTSIYFSMQADPIDFGEWKSGINAAGLLSAVNGFIGKIAFAGAGAAAGYLLSAGGYVPDQQQTPEALEAIKMCYFIIPIGLIILSMFIMKTMYKLDYIFPQIRAELDQRNAAAAKKRAAESAATPAPVSESLA</sequence>
<dbReference type="KEGG" id="tau:Tola_1038"/>
<evidence type="ECO:0000256" key="1">
    <source>
        <dbReference type="ARBA" id="ARBA00009617"/>
    </source>
</evidence>
<proteinExistence type="inferred from homology"/>
<keyword evidence="4" id="KW-1185">Reference proteome</keyword>
<dbReference type="Proteomes" id="UP000009073">
    <property type="component" value="Chromosome"/>
</dbReference>
<keyword evidence="2" id="KW-0472">Membrane</keyword>
<feature type="transmembrane region" description="Helical" evidence="2">
    <location>
        <begin position="113"/>
        <end position="137"/>
    </location>
</feature>
<keyword evidence="2" id="KW-0812">Transmembrane</keyword>